<evidence type="ECO:0000313" key="3">
    <source>
        <dbReference type="Proteomes" id="UP000220102"/>
    </source>
</evidence>
<dbReference type="OrthoDB" id="951108at2"/>
<organism evidence="2 3">
    <name type="scientific">Longibacter salinarum</name>
    <dbReference type="NCBI Taxonomy" id="1850348"/>
    <lineage>
        <taxon>Bacteria</taxon>
        <taxon>Pseudomonadati</taxon>
        <taxon>Rhodothermota</taxon>
        <taxon>Rhodothermia</taxon>
        <taxon>Rhodothermales</taxon>
        <taxon>Salisaetaceae</taxon>
        <taxon>Longibacter</taxon>
    </lineage>
</organism>
<accession>A0A2A8CZU9</accession>
<keyword evidence="3" id="KW-1185">Reference proteome</keyword>
<reference evidence="2 3" key="1">
    <citation type="submission" date="2017-10" db="EMBL/GenBank/DDBJ databases">
        <title>Draft genome of Longibacter Salinarum.</title>
        <authorList>
            <person name="Goh K.M."/>
            <person name="Shamsir M.S."/>
            <person name="Lim S.W."/>
        </authorList>
    </citation>
    <scope>NUCLEOTIDE SEQUENCE [LARGE SCALE GENOMIC DNA]</scope>
    <source>
        <strain evidence="2 3">KCTC 52045</strain>
    </source>
</reference>
<dbReference type="InterPro" id="IPR025510">
    <property type="entry name" value="DUF4397"/>
</dbReference>
<dbReference type="EMBL" id="PDEQ01000002">
    <property type="protein sequence ID" value="PEN14164.1"/>
    <property type="molecule type" value="Genomic_DNA"/>
</dbReference>
<evidence type="ECO:0000313" key="2">
    <source>
        <dbReference type="EMBL" id="PEN14164.1"/>
    </source>
</evidence>
<name>A0A2A8CZU9_9BACT</name>
<dbReference type="InterPro" id="IPR001322">
    <property type="entry name" value="Lamin_tail_dom"/>
</dbReference>
<dbReference type="NCBIfam" id="TIGR04183">
    <property type="entry name" value="Por_Secre_tail"/>
    <property type="match status" value="1"/>
</dbReference>
<dbReference type="SUPFAM" id="SSF74853">
    <property type="entry name" value="Lamin A/C globular tail domain"/>
    <property type="match status" value="1"/>
</dbReference>
<dbReference type="Pfam" id="PF18962">
    <property type="entry name" value="Por_Secre_tail"/>
    <property type="match status" value="1"/>
</dbReference>
<dbReference type="PROSITE" id="PS51841">
    <property type="entry name" value="LTD"/>
    <property type="match status" value="1"/>
</dbReference>
<protein>
    <recommendedName>
        <fullName evidence="1">LTD domain-containing protein</fullName>
    </recommendedName>
</protein>
<sequence length="880" mass="90205">MRPTRRRTSAPHRPTALRPTYPRSIIGAMFRYLQQFALPFAVTVLTLAIGLLGFVAPAHAQDAQVQIIHNSPDPDASTVDIYIEELDGTPVTDIQDVDFRTATGFLSLAPGDYNIFVAGPQSTGSGDAIVGPVQVTLAAGMNYTVVANGVLTPGDFSDGGTGNSLGFTLDVAADARPTVDSQDGDVEIRAVHGSPDAPTVDVLAGGAVFVNDAAYNAITGYANAGAGPVTLEVTPGNDNSTVVASFDVDLTGFADETLTVVASGFLTPGNQTPSPVAPFTLIAVDAEGNVIDLGAARVQIIHNAPDPAAETVDIYVDGELAPALDDFAFRSATPFIDLNSGVRSVAVAPGNSTGVGDAIATFDLQVEANASLAIIASGVLTPADFETNPDGEATGFELLIEAGVREVPATAGNAEVLVVHGAPDAPTVDAFVPGAGVTLADGAAYTGITDYTSVPTGTYPVSITDDSRAVTVATFTAPLTSATTALVLASGFYTPYNDPVGGSGTEPALGLLAVFPNGDTALLPVENTLSINEFLADPTVTDGGVDANGDGTIDTGDDFVEIMNISSAPVDISGYELDDEAGGGGAPYVFPAGTTLEPGEAAVIFSGGTPAGIAGFVDVGLPALNNGGDDIILRDDGGNVLQSLTYPVPGAVPEADGVSTARNVNGVGGFALQADFGVMTDASAGINNDNGVPLPVEFGAFTASIDGNDVVLNWTTLSETNNAGFDIQQKFAGSGFRSVGQVEGQGTTSEPTEYAFRVTDLESGTHQFRLRQVDIDGVESFSSTVTATINLTERYTLSSVAPNPVTSKATATLQVKTAQPVTVELYDLLGRRVSTLFSGSMSGQETRTLSVDASSLPSGVYFLRVQGEQFDGVQRFVVTR</sequence>
<comment type="caution">
    <text evidence="2">The sequence shown here is derived from an EMBL/GenBank/DDBJ whole genome shotgun (WGS) entry which is preliminary data.</text>
</comment>
<dbReference type="InterPro" id="IPR026444">
    <property type="entry name" value="Secre_tail"/>
</dbReference>
<gene>
    <name evidence="2" type="ORF">CRI94_03740</name>
</gene>
<evidence type="ECO:0000259" key="1">
    <source>
        <dbReference type="PROSITE" id="PS51841"/>
    </source>
</evidence>
<dbReference type="AlphaFoldDB" id="A0A2A8CZU9"/>
<dbReference type="Pfam" id="PF14344">
    <property type="entry name" value="DUF4397"/>
    <property type="match status" value="3"/>
</dbReference>
<proteinExistence type="predicted"/>
<dbReference type="InterPro" id="IPR036415">
    <property type="entry name" value="Lamin_tail_dom_sf"/>
</dbReference>
<feature type="domain" description="LTD" evidence="1">
    <location>
        <begin position="500"/>
        <end position="648"/>
    </location>
</feature>
<dbReference type="Gene3D" id="2.60.40.1260">
    <property type="entry name" value="Lamin Tail domain"/>
    <property type="match status" value="1"/>
</dbReference>
<dbReference type="Proteomes" id="UP000220102">
    <property type="component" value="Unassembled WGS sequence"/>
</dbReference>
<dbReference type="Pfam" id="PF00932">
    <property type="entry name" value="LTD"/>
    <property type="match status" value="1"/>
</dbReference>